<protein>
    <submittedName>
        <fullName evidence="3">Uncharacterized protein LOC111137671</fullName>
    </submittedName>
</protein>
<dbReference type="KEGG" id="cvn:111137671"/>
<keyword evidence="2" id="KW-1185">Reference proteome</keyword>
<feature type="region of interest" description="Disordered" evidence="1">
    <location>
        <begin position="1"/>
        <end position="124"/>
    </location>
</feature>
<evidence type="ECO:0000313" key="3">
    <source>
        <dbReference type="RefSeq" id="XP_022344953.1"/>
    </source>
</evidence>
<evidence type="ECO:0000313" key="2">
    <source>
        <dbReference type="Proteomes" id="UP000694844"/>
    </source>
</evidence>
<evidence type="ECO:0000256" key="1">
    <source>
        <dbReference type="SAM" id="MobiDB-lite"/>
    </source>
</evidence>
<gene>
    <name evidence="3" type="primary">LOC111137671</name>
</gene>
<dbReference type="Proteomes" id="UP000694844">
    <property type="component" value="Chromosome 5"/>
</dbReference>
<dbReference type="AlphaFoldDB" id="A0A8B8EZJ2"/>
<accession>A0A8B8EZJ2</accession>
<sequence>MKPKQKMPKHAPDVDKRGSESFHRPGKIRISHLNRMVSIKDPSPLSPKSTNENPLADCCKNPDLRKQISKQCSLGEKKDNGCQSGGNKKRGPSEENVENSVPRKKVPKTSPIKSSKDETNTSVK</sequence>
<dbReference type="RefSeq" id="XP_022344953.1">
    <property type="nucleotide sequence ID" value="XM_022489245.1"/>
</dbReference>
<name>A0A8B8EZJ2_CRAVI</name>
<dbReference type="GeneID" id="111137671"/>
<organism evidence="2 3">
    <name type="scientific">Crassostrea virginica</name>
    <name type="common">Eastern oyster</name>
    <dbReference type="NCBI Taxonomy" id="6565"/>
    <lineage>
        <taxon>Eukaryota</taxon>
        <taxon>Metazoa</taxon>
        <taxon>Spiralia</taxon>
        <taxon>Lophotrochozoa</taxon>
        <taxon>Mollusca</taxon>
        <taxon>Bivalvia</taxon>
        <taxon>Autobranchia</taxon>
        <taxon>Pteriomorphia</taxon>
        <taxon>Ostreida</taxon>
        <taxon>Ostreoidea</taxon>
        <taxon>Ostreidae</taxon>
        <taxon>Crassostrea</taxon>
    </lineage>
</organism>
<reference evidence="3" key="1">
    <citation type="submission" date="2025-08" db="UniProtKB">
        <authorList>
            <consortium name="RefSeq"/>
        </authorList>
    </citation>
    <scope>IDENTIFICATION</scope>
    <source>
        <tissue evidence="3">Whole sample</tissue>
    </source>
</reference>
<feature type="compositionally biased region" description="Basic and acidic residues" evidence="1">
    <location>
        <begin position="10"/>
        <end position="23"/>
    </location>
</feature>
<feature type="compositionally biased region" description="Basic and acidic residues" evidence="1">
    <location>
        <begin position="114"/>
        <end position="124"/>
    </location>
</feature>
<dbReference type="OrthoDB" id="10577342at2759"/>
<proteinExistence type="predicted"/>